<evidence type="ECO:0000313" key="7">
    <source>
        <dbReference type="Proteomes" id="UP000521227"/>
    </source>
</evidence>
<evidence type="ECO:0000313" key="6">
    <source>
        <dbReference type="EMBL" id="MBB5052369.1"/>
    </source>
</evidence>
<feature type="transmembrane region" description="Helical" evidence="5">
    <location>
        <begin position="54"/>
        <end position="71"/>
    </location>
</feature>
<evidence type="ECO:0000256" key="1">
    <source>
        <dbReference type="ARBA" id="ARBA00004141"/>
    </source>
</evidence>
<dbReference type="Proteomes" id="UP000521227">
    <property type="component" value="Unassembled WGS sequence"/>
</dbReference>
<dbReference type="GO" id="GO:0016020">
    <property type="term" value="C:membrane"/>
    <property type="evidence" value="ECO:0007669"/>
    <property type="project" value="UniProtKB-SubCell"/>
</dbReference>
<dbReference type="EMBL" id="JACHIJ010000003">
    <property type="protein sequence ID" value="MBB5052369.1"/>
    <property type="molecule type" value="Genomic_DNA"/>
</dbReference>
<keyword evidence="4 5" id="KW-0472">Membrane</keyword>
<evidence type="ECO:0000256" key="4">
    <source>
        <dbReference type="ARBA" id="ARBA00023136"/>
    </source>
</evidence>
<accession>A0A840MVK3</accession>
<evidence type="ECO:0000256" key="5">
    <source>
        <dbReference type="SAM" id="Phobius"/>
    </source>
</evidence>
<dbReference type="InterPro" id="IPR032808">
    <property type="entry name" value="DoxX"/>
</dbReference>
<keyword evidence="2 5" id="KW-0812">Transmembrane</keyword>
<feature type="transmembrane region" description="Helical" evidence="5">
    <location>
        <begin position="15"/>
        <end position="34"/>
    </location>
</feature>
<keyword evidence="3 5" id="KW-1133">Transmembrane helix</keyword>
<comment type="caution">
    <text evidence="6">The sequence shown here is derived from an EMBL/GenBank/DDBJ whole genome shotgun (WGS) entry which is preliminary data.</text>
</comment>
<protein>
    <submittedName>
        <fullName evidence="6">Putative membrane protein YphA (DoxX/SURF4 family)</fullName>
    </submittedName>
</protein>
<evidence type="ECO:0000256" key="2">
    <source>
        <dbReference type="ARBA" id="ARBA00022692"/>
    </source>
</evidence>
<proteinExistence type="predicted"/>
<organism evidence="6 7">
    <name type="scientific">Afipia massiliensis</name>
    <dbReference type="NCBI Taxonomy" id="211460"/>
    <lineage>
        <taxon>Bacteria</taxon>
        <taxon>Pseudomonadati</taxon>
        <taxon>Pseudomonadota</taxon>
        <taxon>Alphaproteobacteria</taxon>
        <taxon>Hyphomicrobiales</taxon>
        <taxon>Nitrobacteraceae</taxon>
        <taxon>Afipia</taxon>
    </lineage>
</organism>
<name>A0A840MVK3_9BRAD</name>
<dbReference type="Pfam" id="PF13564">
    <property type="entry name" value="DoxX_2"/>
    <property type="match status" value="1"/>
</dbReference>
<dbReference type="RefSeq" id="WP_184085078.1">
    <property type="nucleotide sequence ID" value="NZ_JACHIJ010000003.1"/>
</dbReference>
<reference evidence="6 7" key="1">
    <citation type="submission" date="2020-08" db="EMBL/GenBank/DDBJ databases">
        <title>Genomic Encyclopedia of Type Strains, Phase IV (KMG-IV): sequencing the most valuable type-strain genomes for metagenomic binning, comparative biology and taxonomic classification.</title>
        <authorList>
            <person name="Goeker M."/>
        </authorList>
    </citation>
    <scope>NUCLEOTIDE SEQUENCE [LARGE SCALE GENOMIC DNA]</scope>
    <source>
        <strain evidence="6 7">DSM 17498</strain>
    </source>
</reference>
<sequence>MSTTDVQRPPRWKPAALWTLKGLLAAAFLSAGGAKILGVPMMVENFQQIGLGQWFRYLTGVLEIVGAIMVLMPRVAAIGGLLLSCIMVGAIATHLLLMGGSAVPAIVLLVLSAIVVFAHRDQIDSLFDRYDT</sequence>
<gene>
    <name evidence="6" type="ORF">HNQ36_002343</name>
</gene>
<dbReference type="AlphaFoldDB" id="A0A840MVK3"/>
<comment type="subcellular location">
    <subcellularLocation>
        <location evidence="1">Membrane</location>
        <topology evidence="1">Multi-pass membrane protein</topology>
    </subcellularLocation>
</comment>
<feature type="transmembrane region" description="Helical" evidence="5">
    <location>
        <begin position="102"/>
        <end position="119"/>
    </location>
</feature>
<evidence type="ECO:0000256" key="3">
    <source>
        <dbReference type="ARBA" id="ARBA00022989"/>
    </source>
</evidence>